<dbReference type="Proteomes" id="UP001523401">
    <property type="component" value="Unassembled WGS sequence"/>
</dbReference>
<proteinExistence type="predicted"/>
<keyword evidence="3" id="KW-1185">Reference proteome</keyword>
<organism evidence="2 3">
    <name type="scientific">Asaia lannensis NBRC 102526</name>
    <dbReference type="NCBI Taxonomy" id="1307926"/>
    <lineage>
        <taxon>Bacteria</taxon>
        <taxon>Pseudomonadati</taxon>
        <taxon>Pseudomonadota</taxon>
        <taxon>Alphaproteobacteria</taxon>
        <taxon>Acetobacterales</taxon>
        <taxon>Acetobacteraceae</taxon>
        <taxon>Asaia</taxon>
    </lineage>
</organism>
<gene>
    <name evidence="2" type="ORF">NF685_13430</name>
</gene>
<dbReference type="RefSeq" id="WP_252850019.1">
    <property type="nucleotide sequence ID" value="NZ_BAPW01000008.1"/>
</dbReference>
<protein>
    <recommendedName>
        <fullName evidence="4">Phage protein</fullName>
    </recommendedName>
</protein>
<accession>A0ABT1CJI7</accession>
<dbReference type="EMBL" id="JAMXQU010000013">
    <property type="protein sequence ID" value="MCO6161036.1"/>
    <property type="molecule type" value="Genomic_DNA"/>
</dbReference>
<name>A0ABT1CJI7_9PROT</name>
<evidence type="ECO:0008006" key="4">
    <source>
        <dbReference type="Google" id="ProtNLM"/>
    </source>
</evidence>
<evidence type="ECO:0000256" key="1">
    <source>
        <dbReference type="SAM" id="MobiDB-lite"/>
    </source>
</evidence>
<reference evidence="2 3" key="1">
    <citation type="submission" date="2022-06" db="EMBL/GenBank/DDBJ databases">
        <title>Whole-genome of Asaia lannensis strain LMG 27011T.</title>
        <authorList>
            <person name="Sombolestani A."/>
        </authorList>
    </citation>
    <scope>NUCLEOTIDE SEQUENCE [LARGE SCALE GENOMIC DNA]</scope>
    <source>
        <strain evidence="2 3">NBRC 102526</strain>
    </source>
</reference>
<evidence type="ECO:0000313" key="2">
    <source>
        <dbReference type="EMBL" id="MCO6161036.1"/>
    </source>
</evidence>
<evidence type="ECO:0000313" key="3">
    <source>
        <dbReference type="Proteomes" id="UP001523401"/>
    </source>
</evidence>
<feature type="region of interest" description="Disordered" evidence="1">
    <location>
        <begin position="56"/>
        <end position="81"/>
    </location>
</feature>
<sequence>MAKLSDFSRNADRMREGETIEVGPIGNTFHITTRGFTPRYRDALYDLKLAAARKLNRSQKPGASSYGPESLPPTEDDRAQGQAIADHCVIGVSGLQHDDGQEVTIDEFRAMLASGEQPLLIALAISAAARVGDDRAREHEEAVGN</sequence>
<comment type="caution">
    <text evidence="2">The sequence shown here is derived from an EMBL/GenBank/DDBJ whole genome shotgun (WGS) entry which is preliminary data.</text>
</comment>